<proteinExistence type="predicted"/>
<dbReference type="PROSITE" id="PS00211">
    <property type="entry name" value="ABC_TRANSPORTER_1"/>
    <property type="match status" value="1"/>
</dbReference>
<keyword evidence="3 5" id="KW-0067">ATP-binding</keyword>
<dbReference type="InterPro" id="IPR027417">
    <property type="entry name" value="P-loop_NTPase"/>
</dbReference>
<evidence type="ECO:0000256" key="3">
    <source>
        <dbReference type="ARBA" id="ARBA00022840"/>
    </source>
</evidence>
<dbReference type="Gene3D" id="3.40.50.300">
    <property type="entry name" value="P-loop containing nucleotide triphosphate hydrolases"/>
    <property type="match status" value="1"/>
</dbReference>
<reference evidence="5 6" key="1">
    <citation type="journal article" date="2008" name="Proc. Natl. Acad. Sci. U.S.A.">
        <title>Niche adaptation and genome expansion in the chlorophyll d-producing cyanobacterium Acaryochloris marina.</title>
        <authorList>
            <person name="Swingley W.D."/>
            <person name="Chen M."/>
            <person name="Cheung P.C."/>
            <person name="Conrad A.L."/>
            <person name="Dejesa L.C."/>
            <person name="Hao J."/>
            <person name="Honchak B.M."/>
            <person name="Karbach L.E."/>
            <person name="Kurdoglu A."/>
            <person name="Lahiri S."/>
            <person name="Mastrian S.D."/>
            <person name="Miyashita H."/>
            <person name="Page L."/>
            <person name="Ramakrishna P."/>
            <person name="Satoh S."/>
            <person name="Sattley W.M."/>
            <person name="Shimada Y."/>
            <person name="Taylor H.L."/>
            <person name="Tomo T."/>
            <person name="Tsuchiya T."/>
            <person name="Wang Z.T."/>
            <person name="Raymond J."/>
            <person name="Mimuro M."/>
            <person name="Blankenship R.E."/>
            <person name="Touchman J.W."/>
        </authorList>
    </citation>
    <scope>NUCLEOTIDE SEQUENCE [LARGE SCALE GENOMIC DNA]</scope>
    <source>
        <strain evidence="6">MBIC 11017</strain>
    </source>
</reference>
<dbReference type="GO" id="GO:0005524">
    <property type="term" value="F:ATP binding"/>
    <property type="evidence" value="ECO:0007669"/>
    <property type="project" value="UniProtKB-KW"/>
</dbReference>
<keyword evidence="2" id="KW-0547">Nucleotide-binding</keyword>
<dbReference type="GO" id="GO:0016887">
    <property type="term" value="F:ATP hydrolysis activity"/>
    <property type="evidence" value="ECO:0007669"/>
    <property type="project" value="InterPro"/>
</dbReference>
<dbReference type="InterPro" id="IPR003593">
    <property type="entry name" value="AAA+_ATPase"/>
</dbReference>
<dbReference type="Pfam" id="PF00005">
    <property type="entry name" value="ABC_tran"/>
    <property type="match status" value="1"/>
</dbReference>
<dbReference type="FunFam" id="3.40.50.300:FF:000134">
    <property type="entry name" value="Iron-enterobactin ABC transporter ATP-binding protein"/>
    <property type="match status" value="1"/>
</dbReference>
<feature type="domain" description="ABC transporter" evidence="4">
    <location>
        <begin position="3"/>
        <end position="240"/>
    </location>
</feature>
<accession>B0C062</accession>
<sequence length="270" mass="29587">MLLDLQKISGGYDQTSIVKDVAFTLQEGEWLSLLGANGSGKSTLLKLISRMLPLQAGTILLDGKAIQQQSTQAVAQQMAVLPQHQTLPAGLTVHQLVCLGRTPYQSWWQWSLTPTDHEHIKRALAQTGMLSFRNRPLENLSGGERQRAFLALALAQNPKVLLLDEPTTFLDLHHQLELLELLKSLNQDRGLTILTVLHDVNLAVRYSARLALLKQGQLFDLGVPQQVLTPHNLAQVFGITAALMDSPVGLQICAIRAADTPVPSTVPSHD</sequence>
<dbReference type="KEGG" id="amr:AM1_3415"/>
<dbReference type="EMBL" id="CP000828">
    <property type="protein sequence ID" value="ABW28409.1"/>
    <property type="molecule type" value="Genomic_DNA"/>
</dbReference>
<evidence type="ECO:0000313" key="6">
    <source>
        <dbReference type="Proteomes" id="UP000000268"/>
    </source>
</evidence>
<name>B0C062_ACAM1</name>
<gene>
    <name evidence="5" type="ordered locus">AM1_3415</name>
</gene>
<dbReference type="SUPFAM" id="SSF52540">
    <property type="entry name" value="P-loop containing nucleoside triphosphate hydrolases"/>
    <property type="match status" value="1"/>
</dbReference>
<dbReference type="SMART" id="SM00382">
    <property type="entry name" value="AAA"/>
    <property type="match status" value="1"/>
</dbReference>
<dbReference type="STRING" id="329726.AM1_3415"/>
<evidence type="ECO:0000256" key="2">
    <source>
        <dbReference type="ARBA" id="ARBA00022741"/>
    </source>
</evidence>
<dbReference type="PROSITE" id="PS50893">
    <property type="entry name" value="ABC_TRANSPORTER_2"/>
    <property type="match status" value="1"/>
</dbReference>
<dbReference type="AlphaFoldDB" id="B0C062"/>
<keyword evidence="6" id="KW-1185">Reference proteome</keyword>
<dbReference type="RefSeq" id="WP_012163808.1">
    <property type="nucleotide sequence ID" value="NC_009925.1"/>
</dbReference>
<dbReference type="CDD" id="cd03214">
    <property type="entry name" value="ABC_Iron-Siderophores_B12_Hemin"/>
    <property type="match status" value="1"/>
</dbReference>
<dbReference type="PANTHER" id="PTHR42794:SF2">
    <property type="entry name" value="ABC TRANSPORTER ATP-BINDING PROTEIN"/>
    <property type="match status" value="1"/>
</dbReference>
<evidence type="ECO:0000256" key="1">
    <source>
        <dbReference type="ARBA" id="ARBA00022448"/>
    </source>
</evidence>
<dbReference type="OrthoDB" id="9806726at2"/>
<keyword evidence="1" id="KW-0813">Transport</keyword>
<dbReference type="InterPro" id="IPR003439">
    <property type="entry name" value="ABC_transporter-like_ATP-bd"/>
</dbReference>
<evidence type="ECO:0000259" key="4">
    <source>
        <dbReference type="PROSITE" id="PS50893"/>
    </source>
</evidence>
<dbReference type="Proteomes" id="UP000000268">
    <property type="component" value="Chromosome"/>
</dbReference>
<dbReference type="PANTHER" id="PTHR42794">
    <property type="entry name" value="HEMIN IMPORT ATP-BINDING PROTEIN HMUV"/>
    <property type="match status" value="1"/>
</dbReference>
<dbReference type="eggNOG" id="COG1120">
    <property type="taxonomic scope" value="Bacteria"/>
</dbReference>
<protein>
    <submittedName>
        <fullName evidence="5">Iron chelate ABC transporter, ATP-binding protein</fullName>
    </submittedName>
</protein>
<organism evidence="5 6">
    <name type="scientific">Acaryochloris marina (strain MBIC 11017)</name>
    <dbReference type="NCBI Taxonomy" id="329726"/>
    <lineage>
        <taxon>Bacteria</taxon>
        <taxon>Bacillati</taxon>
        <taxon>Cyanobacteriota</taxon>
        <taxon>Cyanophyceae</taxon>
        <taxon>Acaryochloridales</taxon>
        <taxon>Acaryochloridaceae</taxon>
        <taxon>Acaryochloris</taxon>
    </lineage>
</organism>
<dbReference type="InterPro" id="IPR017871">
    <property type="entry name" value="ABC_transporter-like_CS"/>
</dbReference>
<dbReference type="HOGENOM" id="CLU_000604_1_11_3"/>
<evidence type="ECO:0000313" key="5">
    <source>
        <dbReference type="EMBL" id="ABW28409.1"/>
    </source>
</evidence>